<evidence type="ECO:0000313" key="9">
    <source>
        <dbReference type="EMBL" id="CAH0398890.1"/>
    </source>
</evidence>
<dbReference type="InterPro" id="IPR035806">
    <property type="entry name" value="GH16_GRP_C"/>
</dbReference>
<feature type="domain" description="GH16" evidence="7">
    <location>
        <begin position="136"/>
        <end position="484"/>
    </location>
</feature>
<dbReference type="EMBL" id="OU963905">
    <property type="protein sequence ID" value="CAH0398890.1"/>
    <property type="molecule type" value="Genomic_DNA"/>
</dbReference>
<feature type="domain" description="CBM39" evidence="8">
    <location>
        <begin position="29"/>
        <end position="129"/>
    </location>
</feature>
<evidence type="ECO:0008006" key="11">
    <source>
        <dbReference type="Google" id="ProtNLM"/>
    </source>
</evidence>
<dbReference type="PANTHER" id="PTHR10963:SF60">
    <property type="entry name" value="GRAM-NEGATIVE BACTERIA-BINDING PROTEIN 1-RELATED"/>
    <property type="match status" value="1"/>
</dbReference>
<dbReference type="Pfam" id="PF15886">
    <property type="entry name" value="CBM39"/>
    <property type="match status" value="1"/>
</dbReference>
<evidence type="ECO:0000256" key="3">
    <source>
        <dbReference type="ARBA" id="ARBA00022729"/>
    </source>
</evidence>
<comment type="similarity">
    <text evidence="1">Belongs to the insect beta-1,3-glucan binding protein family.</text>
</comment>
<protein>
    <recommendedName>
        <fullName evidence="11">GH16 domain-containing protein</fullName>
    </recommendedName>
</protein>
<dbReference type="InterPro" id="IPR043030">
    <property type="entry name" value="BGBP_N_sf"/>
</dbReference>
<keyword evidence="5" id="KW-0325">Glycoprotein</keyword>
<organism evidence="9 10">
    <name type="scientific">Chilo suppressalis</name>
    <name type="common">Asiatic rice borer moth</name>
    <dbReference type="NCBI Taxonomy" id="168631"/>
    <lineage>
        <taxon>Eukaryota</taxon>
        <taxon>Metazoa</taxon>
        <taxon>Ecdysozoa</taxon>
        <taxon>Arthropoda</taxon>
        <taxon>Hexapoda</taxon>
        <taxon>Insecta</taxon>
        <taxon>Pterygota</taxon>
        <taxon>Neoptera</taxon>
        <taxon>Endopterygota</taxon>
        <taxon>Lepidoptera</taxon>
        <taxon>Glossata</taxon>
        <taxon>Ditrysia</taxon>
        <taxon>Pyraloidea</taxon>
        <taxon>Crambidae</taxon>
        <taxon>Crambinae</taxon>
        <taxon>Chilo</taxon>
    </lineage>
</organism>
<evidence type="ECO:0000256" key="2">
    <source>
        <dbReference type="ARBA" id="ARBA00022588"/>
    </source>
</evidence>
<keyword evidence="10" id="KW-1185">Reference proteome</keyword>
<feature type="signal peptide" evidence="6">
    <location>
        <begin position="1"/>
        <end position="25"/>
    </location>
</feature>
<accession>A0ABN8AZU7</accession>
<keyword evidence="4" id="KW-0391">Immunity</keyword>
<dbReference type="Proteomes" id="UP001153292">
    <property type="component" value="Chromosome 12"/>
</dbReference>
<dbReference type="Gene3D" id="2.60.120.200">
    <property type="match status" value="1"/>
</dbReference>
<dbReference type="CDD" id="cd02179">
    <property type="entry name" value="GH16_beta_GRP"/>
    <property type="match status" value="1"/>
</dbReference>
<dbReference type="PROSITE" id="PS51969">
    <property type="entry name" value="CBM39"/>
    <property type="match status" value="1"/>
</dbReference>
<evidence type="ECO:0000313" key="10">
    <source>
        <dbReference type="Proteomes" id="UP001153292"/>
    </source>
</evidence>
<evidence type="ECO:0000256" key="6">
    <source>
        <dbReference type="SAM" id="SignalP"/>
    </source>
</evidence>
<gene>
    <name evidence="9" type="ORF">CHILSU_LOCUS2016</name>
</gene>
<dbReference type="InterPro" id="IPR013320">
    <property type="entry name" value="ConA-like_dom_sf"/>
</dbReference>
<dbReference type="InterPro" id="IPR031756">
    <property type="entry name" value="BGBP_N"/>
</dbReference>
<proteinExistence type="inferred from homology"/>
<feature type="chain" id="PRO_5046104976" description="GH16 domain-containing protein" evidence="6">
    <location>
        <begin position="26"/>
        <end position="484"/>
    </location>
</feature>
<dbReference type="InterPro" id="IPR000757">
    <property type="entry name" value="Beta-glucanase-like"/>
</dbReference>
<evidence type="ECO:0000259" key="8">
    <source>
        <dbReference type="PROSITE" id="PS51969"/>
    </source>
</evidence>
<dbReference type="PROSITE" id="PS51762">
    <property type="entry name" value="GH16_2"/>
    <property type="match status" value="1"/>
</dbReference>
<evidence type="ECO:0000259" key="7">
    <source>
        <dbReference type="PROSITE" id="PS51762"/>
    </source>
</evidence>
<dbReference type="PANTHER" id="PTHR10963">
    <property type="entry name" value="GLYCOSYL HYDROLASE-RELATED"/>
    <property type="match status" value="1"/>
</dbReference>
<keyword evidence="3 6" id="KW-0732">Signal</keyword>
<dbReference type="InterPro" id="IPR050546">
    <property type="entry name" value="Glycosyl_Hydrlase_16"/>
</dbReference>
<evidence type="ECO:0000256" key="5">
    <source>
        <dbReference type="ARBA" id="ARBA00023180"/>
    </source>
</evidence>
<reference evidence="9" key="1">
    <citation type="submission" date="2021-12" db="EMBL/GenBank/DDBJ databases">
        <authorList>
            <person name="King R."/>
        </authorList>
    </citation>
    <scope>NUCLEOTIDE SEQUENCE</scope>
</reference>
<sequence>MAGDTKSRVWCYIVLLTLSFELANAQNSFTVPDVTIEILQPKGFRVSIPDASGISLFVFQGHVNRKIDRNAVGSLKGEVLRPTNGRWVYEDTNTQLQVGDVINYYVFVSKNRMGYVKDNLSYTVTTLGNRSGGSTTEKPVNCAPTITSVRGGTACAGQVIFEDDFSALKDAWQIEQYLPVSSHPEYPFVSYQRLLTDPVVSVSNGYLRITPKIQQQMPGFNNESIYLGNLDLFSGCTSRAEECYRQASGPDILPPVVSGRVTTTGFAFKYGTVHIKAKLPLGDWLYPEILLEPFLKKYGSSNYASGVIKIAAARGNRDLRVGSDEYGNKVLYGGPIMDVQCRMQLLSRKLRDNGLWGDEFHEYSLTWTPQYMSLSVDGEEWARVDATGGLASRFPQNCAHLPRMLLEKGTKIAPFDDYFYITLGVAAGGITEFPDNSFSTGGRPKPWRNSGRKAMLSYWEDLAAWQWTWTEPELLIDYIKVIAL</sequence>
<dbReference type="Gene3D" id="2.60.40.2140">
    <property type="entry name" value="Beta-1,3-glucan-recognition protein, N-terminal domain"/>
    <property type="match status" value="1"/>
</dbReference>
<name>A0ABN8AZU7_CHISP</name>
<dbReference type="SUPFAM" id="SSF49899">
    <property type="entry name" value="Concanavalin A-like lectins/glucanases"/>
    <property type="match status" value="1"/>
</dbReference>
<keyword evidence="2" id="KW-0399">Innate immunity</keyword>
<evidence type="ECO:0000256" key="4">
    <source>
        <dbReference type="ARBA" id="ARBA00022859"/>
    </source>
</evidence>
<evidence type="ECO:0000256" key="1">
    <source>
        <dbReference type="ARBA" id="ARBA00008781"/>
    </source>
</evidence>